<feature type="transmembrane region" description="Helical" evidence="2">
    <location>
        <begin position="223"/>
        <end position="244"/>
    </location>
</feature>
<evidence type="ECO:0000313" key="4">
    <source>
        <dbReference type="Proteomes" id="UP000217790"/>
    </source>
</evidence>
<evidence type="ECO:0000256" key="1">
    <source>
        <dbReference type="SAM" id="MobiDB-lite"/>
    </source>
</evidence>
<dbReference type="AlphaFoldDB" id="A0A2H3DLQ6"/>
<reference evidence="4" key="1">
    <citation type="journal article" date="2017" name="Nat. Ecol. Evol.">
        <title>Genome expansion and lineage-specific genetic innovations in the forest pathogenic fungi Armillaria.</title>
        <authorList>
            <person name="Sipos G."/>
            <person name="Prasanna A.N."/>
            <person name="Walter M.C."/>
            <person name="O'Connor E."/>
            <person name="Balint B."/>
            <person name="Krizsan K."/>
            <person name="Kiss B."/>
            <person name="Hess J."/>
            <person name="Varga T."/>
            <person name="Slot J."/>
            <person name="Riley R."/>
            <person name="Boka B."/>
            <person name="Rigling D."/>
            <person name="Barry K."/>
            <person name="Lee J."/>
            <person name="Mihaltcheva S."/>
            <person name="LaButti K."/>
            <person name="Lipzen A."/>
            <person name="Waldron R."/>
            <person name="Moloney N.M."/>
            <person name="Sperisen C."/>
            <person name="Kredics L."/>
            <person name="Vagvoelgyi C."/>
            <person name="Patrignani A."/>
            <person name="Fitzpatrick D."/>
            <person name="Nagy I."/>
            <person name="Doyle S."/>
            <person name="Anderson J.B."/>
            <person name="Grigoriev I.V."/>
            <person name="Gueldener U."/>
            <person name="Muensterkoetter M."/>
            <person name="Nagy L.G."/>
        </authorList>
    </citation>
    <scope>NUCLEOTIDE SEQUENCE [LARGE SCALE GENOMIC DNA]</scope>
    <source>
        <strain evidence="4">Ar21-2</strain>
    </source>
</reference>
<dbReference type="OMA" id="FSAEIDW"/>
<feature type="transmembrane region" description="Helical" evidence="2">
    <location>
        <begin position="188"/>
        <end position="211"/>
    </location>
</feature>
<feature type="compositionally biased region" description="Basic and acidic residues" evidence="1">
    <location>
        <begin position="302"/>
        <end position="312"/>
    </location>
</feature>
<dbReference type="OrthoDB" id="2874924at2759"/>
<dbReference type="InParanoid" id="A0A2H3DLQ6"/>
<keyword evidence="2" id="KW-1133">Transmembrane helix</keyword>
<evidence type="ECO:0000313" key="3">
    <source>
        <dbReference type="EMBL" id="PBK96139.1"/>
    </source>
</evidence>
<sequence length="329" mass="36948">MELKPSNPSQDAKDIWINVLDLNLNATILQALLHGLYTGIVVVTLWTMYMFSSPKLLCNTFLLAVIVTLYPLSTISFGTNWTFERSAFIELGDKCYSVFAALMDRGPRWRGYIFASAIAGGISTLLVDLTIIWRCWTIWGRQWKVVFIPMFCVVAATGMKMMEILSIFGNLPHNISKQGYFSAEIDWSLIYVSLTLATTLVCTLLIMYRILRRAPGMNSSRKIIEMLIESSAMYSISLIIYLALLSKNLKAGYYADISAAYVKVISPTLLVGRVSAHANAVSRREKMVAMWENHPPLVGCFREEGTDNRYSPDDGDQALSESSNRKETV</sequence>
<dbReference type="Proteomes" id="UP000217790">
    <property type="component" value="Unassembled WGS sequence"/>
</dbReference>
<feature type="transmembrane region" description="Helical" evidence="2">
    <location>
        <begin position="112"/>
        <end position="133"/>
    </location>
</feature>
<feature type="transmembrane region" description="Helical" evidence="2">
    <location>
        <begin position="28"/>
        <end position="49"/>
    </location>
</feature>
<feature type="transmembrane region" description="Helical" evidence="2">
    <location>
        <begin position="145"/>
        <end position="168"/>
    </location>
</feature>
<accession>A0A2H3DLQ6</accession>
<dbReference type="EMBL" id="KZ293651">
    <property type="protein sequence ID" value="PBK96139.1"/>
    <property type="molecule type" value="Genomic_DNA"/>
</dbReference>
<protein>
    <submittedName>
        <fullName evidence="3">Uncharacterized protein</fullName>
    </submittedName>
</protein>
<keyword evidence="2" id="KW-0812">Transmembrane</keyword>
<evidence type="ECO:0000256" key="2">
    <source>
        <dbReference type="SAM" id="Phobius"/>
    </source>
</evidence>
<feature type="transmembrane region" description="Helical" evidence="2">
    <location>
        <begin position="56"/>
        <end position="77"/>
    </location>
</feature>
<organism evidence="3 4">
    <name type="scientific">Armillaria gallica</name>
    <name type="common">Bulbous honey fungus</name>
    <name type="synonym">Armillaria bulbosa</name>
    <dbReference type="NCBI Taxonomy" id="47427"/>
    <lineage>
        <taxon>Eukaryota</taxon>
        <taxon>Fungi</taxon>
        <taxon>Dikarya</taxon>
        <taxon>Basidiomycota</taxon>
        <taxon>Agaricomycotina</taxon>
        <taxon>Agaricomycetes</taxon>
        <taxon>Agaricomycetidae</taxon>
        <taxon>Agaricales</taxon>
        <taxon>Marasmiineae</taxon>
        <taxon>Physalacriaceae</taxon>
        <taxon>Armillaria</taxon>
    </lineage>
</organism>
<gene>
    <name evidence="3" type="ORF">ARMGADRAFT_1077649</name>
</gene>
<proteinExistence type="predicted"/>
<name>A0A2H3DLQ6_ARMGA</name>
<keyword evidence="4" id="KW-1185">Reference proteome</keyword>
<feature type="region of interest" description="Disordered" evidence="1">
    <location>
        <begin position="302"/>
        <end position="329"/>
    </location>
</feature>
<keyword evidence="2" id="KW-0472">Membrane</keyword>